<gene>
    <name evidence="2" type="ORF">EHE19_004270</name>
</gene>
<evidence type="ECO:0000313" key="3">
    <source>
        <dbReference type="Proteomes" id="UP000306409"/>
    </source>
</evidence>
<organism evidence="2 3">
    <name type="scientific">Ruminiclostridium herbifermentans</name>
    <dbReference type="NCBI Taxonomy" id="2488810"/>
    <lineage>
        <taxon>Bacteria</taxon>
        <taxon>Bacillati</taxon>
        <taxon>Bacillota</taxon>
        <taxon>Clostridia</taxon>
        <taxon>Eubacteriales</taxon>
        <taxon>Oscillospiraceae</taxon>
        <taxon>Ruminiclostridium</taxon>
    </lineage>
</organism>
<evidence type="ECO:0000259" key="1">
    <source>
        <dbReference type="Pfam" id="PF01814"/>
    </source>
</evidence>
<dbReference type="Proteomes" id="UP000306409">
    <property type="component" value="Chromosome"/>
</dbReference>
<keyword evidence="3" id="KW-1185">Reference proteome</keyword>
<sequence length="135" mass="15521">MDLTNLKRQHNEIIELAGYILSDIKNNTVDKNIDNIVKSINTISGKLKIHLLSEDECLYPNLLSSSDAALNMFGKKYYEEMSEVTKGYDEYKAKYNTSSKIKKNIGDFKEDTERIFSALSNRVEREETELYPLLG</sequence>
<accession>A0A7H1VQN1</accession>
<feature type="domain" description="Hemerythrin-like" evidence="1">
    <location>
        <begin position="3"/>
        <end position="134"/>
    </location>
</feature>
<protein>
    <submittedName>
        <fullName evidence="2">Hemerythrin domain-containing protein</fullName>
    </submittedName>
</protein>
<name>A0A7H1VQN1_9FIRM</name>
<dbReference type="InterPro" id="IPR012312">
    <property type="entry name" value="Hemerythrin-like"/>
</dbReference>
<dbReference type="EMBL" id="CP061336">
    <property type="protein sequence ID" value="QNU67693.1"/>
    <property type="molecule type" value="Genomic_DNA"/>
</dbReference>
<dbReference type="KEGG" id="rher:EHE19_004270"/>
<dbReference type="AlphaFoldDB" id="A0A7H1VQN1"/>
<dbReference type="Pfam" id="PF01814">
    <property type="entry name" value="Hemerythrin"/>
    <property type="match status" value="1"/>
</dbReference>
<reference evidence="2 3" key="1">
    <citation type="submission" date="2020-09" db="EMBL/GenBank/DDBJ databases">
        <title>Characterization and genome sequencing of Ruminiclostridium sp. nov. MA18.</title>
        <authorList>
            <person name="Rettenmaier R."/>
            <person name="Kowollik M.-L."/>
            <person name="Liebl W."/>
            <person name="Zverlov V."/>
        </authorList>
    </citation>
    <scope>NUCLEOTIDE SEQUENCE [LARGE SCALE GENOMIC DNA]</scope>
    <source>
        <strain evidence="2 3">MA18</strain>
    </source>
</reference>
<evidence type="ECO:0000313" key="2">
    <source>
        <dbReference type="EMBL" id="QNU67693.1"/>
    </source>
</evidence>
<proteinExistence type="predicted"/>
<dbReference type="RefSeq" id="WP_171003597.1">
    <property type="nucleotide sequence ID" value="NZ_CP061336.1"/>
</dbReference>